<evidence type="ECO:0000256" key="2">
    <source>
        <dbReference type="ARBA" id="ARBA00022670"/>
    </source>
</evidence>
<evidence type="ECO:0000256" key="5">
    <source>
        <dbReference type="ARBA" id="ARBA00023529"/>
    </source>
</evidence>
<comment type="caution">
    <text evidence="10">The sequence shown here is derived from an EMBL/GenBank/DDBJ whole genome shotgun (WGS) entry which is preliminary data.</text>
</comment>
<evidence type="ECO:0000256" key="3">
    <source>
        <dbReference type="ARBA" id="ARBA00022801"/>
    </source>
</evidence>
<reference evidence="10 11" key="1">
    <citation type="submission" date="2019-06" db="EMBL/GenBank/DDBJ databases">
        <title>Genomics analysis of Aphanomyces spp. identifies a new class of oomycete effector associated with host adaptation.</title>
        <authorList>
            <person name="Gaulin E."/>
        </authorList>
    </citation>
    <scope>NUCLEOTIDE SEQUENCE [LARGE SCALE GENOMIC DNA]</scope>
    <source>
        <strain evidence="10 11">E</strain>
    </source>
</reference>
<dbReference type="Proteomes" id="UP000469452">
    <property type="component" value="Unassembled WGS sequence"/>
</dbReference>
<dbReference type="GO" id="GO:0006508">
    <property type="term" value="P:proteolysis"/>
    <property type="evidence" value="ECO:0007669"/>
    <property type="project" value="UniProtKB-KW"/>
</dbReference>
<dbReference type="PANTHER" id="PTHR43806:SF67">
    <property type="entry name" value="EGF-LIKE DOMAIN-CONTAINING PROTEIN"/>
    <property type="match status" value="1"/>
</dbReference>
<evidence type="ECO:0000256" key="8">
    <source>
        <dbReference type="SAM" id="MobiDB-lite"/>
    </source>
</evidence>
<protein>
    <recommendedName>
        <fullName evidence="6">subtilisin</fullName>
        <ecNumber evidence="6">3.4.21.62</ecNumber>
    </recommendedName>
</protein>
<keyword evidence="2" id="KW-0645">Protease</keyword>
<evidence type="ECO:0000313" key="11">
    <source>
        <dbReference type="Proteomes" id="UP000469452"/>
    </source>
</evidence>
<keyword evidence="3" id="KW-0378">Hydrolase</keyword>
<dbReference type="InterPro" id="IPR000209">
    <property type="entry name" value="Peptidase_S8/S53_dom"/>
</dbReference>
<feature type="compositionally biased region" description="Polar residues" evidence="8">
    <location>
        <begin position="9"/>
        <end position="20"/>
    </location>
</feature>
<organism evidence="10 11">
    <name type="scientific">Aphanomyces astaci</name>
    <name type="common">Crayfish plague agent</name>
    <dbReference type="NCBI Taxonomy" id="112090"/>
    <lineage>
        <taxon>Eukaryota</taxon>
        <taxon>Sar</taxon>
        <taxon>Stramenopiles</taxon>
        <taxon>Oomycota</taxon>
        <taxon>Saprolegniomycetes</taxon>
        <taxon>Saprolegniales</taxon>
        <taxon>Verrucalvaceae</taxon>
        <taxon>Aphanomyces</taxon>
    </lineage>
</organism>
<dbReference type="PANTHER" id="PTHR43806">
    <property type="entry name" value="PEPTIDASE S8"/>
    <property type="match status" value="1"/>
</dbReference>
<evidence type="ECO:0000256" key="7">
    <source>
        <dbReference type="PROSITE-ProRule" id="PRU01240"/>
    </source>
</evidence>
<dbReference type="PROSITE" id="PS51892">
    <property type="entry name" value="SUBTILASE"/>
    <property type="match status" value="1"/>
</dbReference>
<dbReference type="GO" id="GO:0004252">
    <property type="term" value="F:serine-type endopeptidase activity"/>
    <property type="evidence" value="ECO:0007669"/>
    <property type="project" value="UniProtKB-EC"/>
</dbReference>
<dbReference type="InterPro" id="IPR023828">
    <property type="entry name" value="Peptidase_S8_Ser-AS"/>
</dbReference>
<dbReference type="EMBL" id="VJMI01020072">
    <property type="protein sequence ID" value="KAF0705550.1"/>
    <property type="molecule type" value="Genomic_DNA"/>
</dbReference>
<evidence type="ECO:0000259" key="9">
    <source>
        <dbReference type="Pfam" id="PF00082"/>
    </source>
</evidence>
<keyword evidence="4" id="KW-0720">Serine protease</keyword>
<feature type="region of interest" description="Disordered" evidence="8">
    <location>
        <begin position="1"/>
        <end position="20"/>
    </location>
</feature>
<dbReference type="Gene3D" id="3.40.50.200">
    <property type="entry name" value="Peptidase S8/S53 domain"/>
    <property type="match status" value="1"/>
</dbReference>
<sequence length="117" mass="12205">RIKPDISAPGQSIRSSVPTSDTSYAVYSGTSMATPHVTGAVALILAAKPGVTYDQIYKAFISTTDTVSLTPTNQTCGGVSELQYPNNVYGYGRLNIERAIASLSSSTPSPTTTKPAC</sequence>
<feature type="domain" description="Peptidase S8/S53" evidence="9">
    <location>
        <begin position="1"/>
        <end position="92"/>
    </location>
</feature>
<dbReference type="InterPro" id="IPR036852">
    <property type="entry name" value="Peptidase_S8/S53_dom_sf"/>
</dbReference>
<dbReference type="PROSITE" id="PS00138">
    <property type="entry name" value="SUBTILASE_SER"/>
    <property type="match status" value="1"/>
</dbReference>
<name>A0A6A4Z5K1_APHAT</name>
<evidence type="ECO:0000256" key="4">
    <source>
        <dbReference type="ARBA" id="ARBA00022825"/>
    </source>
</evidence>
<dbReference type="AlphaFoldDB" id="A0A6A4Z5K1"/>
<feature type="non-terminal residue" evidence="10">
    <location>
        <position position="1"/>
    </location>
</feature>
<dbReference type="SUPFAM" id="SSF52743">
    <property type="entry name" value="Subtilisin-like"/>
    <property type="match status" value="1"/>
</dbReference>
<comment type="similarity">
    <text evidence="1 7">Belongs to the peptidase S8 family.</text>
</comment>
<accession>A0A6A4Z5K1</accession>
<evidence type="ECO:0000256" key="6">
    <source>
        <dbReference type="ARBA" id="ARBA00023619"/>
    </source>
</evidence>
<proteinExistence type="inferred from homology"/>
<evidence type="ECO:0000313" key="10">
    <source>
        <dbReference type="EMBL" id="KAF0705550.1"/>
    </source>
</evidence>
<dbReference type="InterPro" id="IPR050131">
    <property type="entry name" value="Peptidase_S8_subtilisin-like"/>
</dbReference>
<dbReference type="Pfam" id="PF00082">
    <property type="entry name" value="Peptidase_S8"/>
    <property type="match status" value="1"/>
</dbReference>
<dbReference type="EC" id="3.4.21.62" evidence="6"/>
<comment type="caution">
    <text evidence="7">Lacks conserved residue(s) required for the propagation of feature annotation.</text>
</comment>
<comment type="catalytic activity">
    <reaction evidence="5">
        <text>Hydrolysis of proteins with broad specificity for peptide bonds, and a preference for a large uncharged residue in P1. Hydrolyzes peptide amides.</text>
        <dbReference type="EC" id="3.4.21.62"/>
    </reaction>
</comment>
<gene>
    <name evidence="10" type="ORF">AaE_014468</name>
</gene>
<evidence type="ECO:0000256" key="1">
    <source>
        <dbReference type="ARBA" id="ARBA00011073"/>
    </source>
</evidence>